<dbReference type="Proteomes" id="UP000800303">
    <property type="component" value="Unassembled WGS sequence"/>
</dbReference>
<protein>
    <submittedName>
        <fullName evidence="2">Uncharacterized protein</fullName>
    </submittedName>
</protein>
<dbReference type="EMBL" id="JAAFGS010000002">
    <property type="protein sequence ID" value="NGZ74971.1"/>
    <property type="molecule type" value="Genomic_DNA"/>
</dbReference>
<comment type="caution">
    <text evidence="2">The sequence shown here is derived from an EMBL/GenBank/DDBJ whole genome shotgun (WGS) entry which is preliminary data.</text>
</comment>
<evidence type="ECO:0000256" key="1">
    <source>
        <dbReference type="SAM" id="Phobius"/>
    </source>
</evidence>
<feature type="transmembrane region" description="Helical" evidence="1">
    <location>
        <begin position="39"/>
        <end position="54"/>
    </location>
</feature>
<accession>A0ABX0F236</accession>
<gene>
    <name evidence="2" type="ORF">GYN08_06550</name>
</gene>
<evidence type="ECO:0000313" key="2">
    <source>
        <dbReference type="EMBL" id="NGZ74971.1"/>
    </source>
</evidence>
<organism evidence="2 3">
    <name type="scientific">Saccharibacillus alkalitolerans</name>
    <dbReference type="NCBI Taxonomy" id="2705290"/>
    <lineage>
        <taxon>Bacteria</taxon>
        <taxon>Bacillati</taxon>
        <taxon>Bacillota</taxon>
        <taxon>Bacilli</taxon>
        <taxon>Bacillales</taxon>
        <taxon>Paenibacillaceae</taxon>
        <taxon>Saccharibacillus</taxon>
    </lineage>
</organism>
<keyword evidence="3" id="KW-1185">Reference proteome</keyword>
<keyword evidence="1" id="KW-0472">Membrane</keyword>
<reference evidence="2 3" key="1">
    <citation type="submission" date="2020-01" db="EMBL/GenBank/DDBJ databases">
        <title>Polyphasic characterisation and genomic insights into a novel alkali tolerant bacterium VR-M41.</title>
        <authorList>
            <person name="Vemuluri V.R."/>
        </authorList>
    </citation>
    <scope>NUCLEOTIDE SEQUENCE [LARGE SCALE GENOMIC DNA]</scope>
    <source>
        <strain evidence="2 3">VR-M41</strain>
    </source>
</reference>
<evidence type="ECO:0000313" key="3">
    <source>
        <dbReference type="Proteomes" id="UP000800303"/>
    </source>
</evidence>
<sequence>MTESASRQELRRNMIWAVGCIVFLVAMMAALAIMGRYTAIWIAVPPLLLSLWMLRRYRREKRRIGTGSEEPNAK</sequence>
<keyword evidence="1" id="KW-1133">Transmembrane helix</keyword>
<name>A0ABX0F236_9BACL</name>
<proteinExistence type="predicted"/>
<keyword evidence="1" id="KW-0812">Transmembrane</keyword>
<dbReference type="RefSeq" id="WP_166273295.1">
    <property type="nucleotide sequence ID" value="NZ_JAAFGS010000002.1"/>
</dbReference>
<feature type="transmembrane region" description="Helical" evidence="1">
    <location>
        <begin position="14"/>
        <end position="33"/>
    </location>
</feature>